<gene>
    <name evidence="4" type="ORF">SG34_029555</name>
    <name evidence="3" type="ORF">SG34_033920</name>
</gene>
<dbReference type="KEGG" id="tvd:SG34_033920"/>
<dbReference type="AlphaFoldDB" id="A0AAE9Z8X8"/>
<dbReference type="GO" id="GO:0044550">
    <property type="term" value="P:secondary metabolite biosynthetic process"/>
    <property type="evidence" value="ECO:0007669"/>
    <property type="project" value="TreeGrafter"/>
</dbReference>
<dbReference type="PANTHER" id="PTHR43352:SF1">
    <property type="entry name" value="ANTHRANILATE--COA LIGASE"/>
    <property type="match status" value="1"/>
</dbReference>
<dbReference type="EMBL" id="CP059734">
    <property type="protein sequence ID" value="WDE08888.1"/>
    <property type="molecule type" value="Genomic_DNA"/>
</dbReference>
<reference evidence="4 5" key="3">
    <citation type="journal article" date="2022" name="Mar. Drugs">
        <title>Bioassay-Guided Fractionation Leads to the Detection of Cholic Acid Generated by the Rare Thalassomonas sp.</title>
        <authorList>
            <person name="Pheiffer F."/>
            <person name="Schneider Y.K."/>
            <person name="Hansen E.H."/>
            <person name="Andersen J.H."/>
            <person name="Isaksson J."/>
            <person name="Busche T."/>
            <person name="R C."/>
            <person name="Kalinowski J."/>
            <person name="Zyl L.V."/>
            <person name="Trindade M."/>
        </authorList>
    </citation>
    <scope>NUCLEOTIDE SEQUENCE [LARGE SCALE GENOMIC DNA]</scope>
    <source>
        <strain evidence="4 5">XOM25</strain>
    </source>
</reference>
<evidence type="ECO:0000313" key="5">
    <source>
        <dbReference type="Proteomes" id="UP000032352"/>
    </source>
</evidence>
<dbReference type="Gene3D" id="3.40.50.12780">
    <property type="entry name" value="N-terminal domain of ligase-like"/>
    <property type="match status" value="1"/>
</dbReference>
<dbReference type="Pfam" id="PF00501">
    <property type="entry name" value="AMP-binding"/>
    <property type="match status" value="1"/>
</dbReference>
<proteinExistence type="predicted"/>
<sequence length="100" mass="11025">MPLLDGYGTTEANAIFISNTVQNSRPGGLGNPLSGYEVQLLNPDHIPVGDGESGDLFIRDADGLVFPPGAARRLSRLCRQLVGDFSRITFYILTYIRHRY</sequence>
<reference evidence="4 5" key="1">
    <citation type="journal article" date="2015" name="Genome Announc.">
        <title>Draft Genome Sequences of Marine Isolates of Thalassomonas viridans and Thalassomonas actiniarum.</title>
        <authorList>
            <person name="Olonade I."/>
            <person name="van Zyl L.J."/>
            <person name="Trindade M."/>
        </authorList>
    </citation>
    <scope>NUCLEOTIDE SEQUENCE [LARGE SCALE GENOMIC DNA]</scope>
    <source>
        <strain evidence="4 5">XOM25</strain>
    </source>
</reference>
<evidence type="ECO:0000313" key="4">
    <source>
        <dbReference type="EMBL" id="WDE08935.1"/>
    </source>
</evidence>
<feature type="domain" description="AMP-dependent synthetase/ligase" evidence="2">
    <location>
        <begin position="2"/>
        <end position="60"/>
    </location>
</feature>
<evidence type="ECO:0000256" key="1">
    <source>
        <dbReference type="ARBA" id="ARBA00022598"/>
    </source>
</evidence>
<dbReference type="InterPro" id="IPR042099">
    <property type="entry name" value="ANL_N_sf"/>
</dbReference>
<dbReference type="EMBL" id="CP059734">
    <property type="protein sequence ID" value="WDE08935.1"/>
    <property type="molecule type" value="Genomic_DNA"/>
</dbReference>
<keyword evidence="1" id="KW-0436">Ligase</keyword>
<dbReference type="PANTHER" id="PTHR43352">
    <property type="entry name" value="ACETYL-COA SYNTHETASE"/>
    <property type="match status" value="1"/>
</dbReference>
<protein>
    <submittedName>
        <fullName evidence="4">AMP-binding protein</fullName>
    </submittedName>
</protein>
<accession>A0AAE9Z8X8</accession>
<dbReference type="KEGG" id="tvd:SG34_029555"/>
<name>A0AAE9Z8X8_9GAMM</name>
<dbReference type="SUPFAM" id="SSF56801">
    <property type="entry name" value="Acetyl-CoA synthetase-like"/>
    <property type="match status" value="1"/>
</dbReference>
<organism evidence="4 5">
    <name type="scientific">Thalassomonas viridans</name>
    <dbReference type="NCBI Taxonomy" id="137584"/>
    <lineage>
        <taxon>Bacteria</taxon>
        <taxon>Pseudomonadati</taxon>
        <taxon>Pseudomonadota</taxon>
        <taxon>Gammaproteobacteria</taxon>
        <taxon>Alteromonadales</taxon>
        <taxon>Colwelliaceae</taxon>
        <taxon>Thalassomonas</taxon>
    </lineage>
</organism>
<dbReference type="GO" id="GO:0016878">
    <property type="term" value="F:acid-thiol ligase activity"/>
    <property type="evidence" value="ECO:0007669"/>
    <property type="project" value="TreeGrafter"/>
</dbReference>
<dbReference type="Proteomes" id="UP000032352">
    <property type="component" value="Chromosome pTvir"/>
</dbReference>
<evidence type="ECO:0000313" key="3">
    <source>
        <dbReference type="EMBL" id="WDE08888.1"/>
    </source>
</evidence>
<keyword evidence="5" id="KW-1185">Reference proteome</keyword>
<evidence type="ECO:0000259" key="2">
    <source>
        <dbReference type="Pfam" id="PF00501"/>
    </source>
</evidence>
<dbReference type="InterPro" id="IPR000873">
    <property type="entry name" value="AMP-dep_synth/lig_dom"/>
</dbReference>
<reference evidence="4" key="2">
    <citation type="submission" date="2020-07" db="EMBL/GenBank/DDBJ databases">
        <authorList>
            <person name="van Zyl L.J."/>
            <person name="Busche T."/>
            <person name="Ruckert C."/>
            <person name="Kalinowski J."/>
            <person name="Trindade M.I."/>
        </authorList>
    </citation>
    <scope>NUCLEOTIDE SEQUENCE</scope>
    <source>
        <strain evidence="4">XOM25</strain>
    </source>
</reference>